<sequence length="223" mass="24161">MNEKQMAGGKAADYIEDGMTIGLGTGSTVYFMLQKLGKRVKEGLQIKGVSTSDSTTQLAKSLDIPLISINEIDQIDLTIDGADEVDAELNGIKGGGGALLYEKVVASISSKIIWIVDSAKLVESLGTFPLPVEVLPFGSHQVFRLFEKEGLQPSFRKKEDAYFITDSGHYVIDLKMESIKHPEKTASWLDGITGVVEHGLFLNMADLLIVGEAGGPAIIYRKK</sequence>
<dbReference type="AlphaFoldDB" id="A0A9X1XCF8"/>
<dbReference type="GO" id="GO:0004751">
    <property type="term" value="F:ribose-5-phosphate isomerase activity"/>
    <property type="evidence" value="ECO:0007669"/>
    <property type="project" value="UniProtKB-UniRule"/>
</dbReference>
<organism evidence="4 5">
    <name type="scientific">Fictibacillus marinisediminis</name>
    <dbReference type="NCBI Taxonomy" id="2878389"/>
    <lineage>
        <taxon>Bacteria</taxon>
        <taxon>Bacillati</taxon>
        <taxon>Bacillota</taxon>
        <taxon>Bacilli</taxon>
        <taxon>Bacillales</taxon>
        <taxon>Fictibacillaceae</taxon>
        <taxon>Fictibacillus</taxon>
    </lineage>
</organism>
<feature type="active site" description="Proton acceptor" evidence="3">
    <location>
        <position position="102"/>
    </location>
</feature>
<comment type="function">
    <text evidence="3">Catalyzes the reversible conversion of ribose-5-phosphate to ribulose 5-phosphate.</text>
</comment>
<evidence type="ECO:0000256" key="3">
    <source>
        <dbReference type="HAMAP-Rule" id="MF_00170"/>
    </source>
</evidence>
<dbReference type="Proteomes" id="UP001139011">
    <property type="component" value="Unassembled WGS sequence"/>
</dbReference>
<keyword evidence="5" id="KW-1185">Reference proteome</keyword>
<dbReference type="HAMAP" id="MF_00170">
    <property type="entry name" value="Rib_5P_isom_A"/>
    <property type="match status" value="1"/>
</dbReference>
<dbReference type="GO" id="GO:0009052">
    <property type="term" value="P:pentose-phosphate shunt, non-oxidative branch"/>
    <property type="evidence" value="ECO:0007669"/>
    <property type="project" value="UniProtKB-UniRule"/>
</dbReference>
<dbReference type="InterPro" id="IPR020672">
    <property type="entry name" value="Ribose5P_isomerase_typA_subgr"/>
</dbReference>
<comment type="catalytic activity">
    <reaction evidence="1 3">
        <text>aldehydo-D-ribose 5-phosphate = D-ribulose 5-phosphate</text>
        <dbReference type="Rhea" id="RHEA:14657"/>
        <dbReference type="ChEBI" id="CHEBI:58121"/>
        <dbReference type="ChEBI" id="CHEBI:58273"/>
        <dbReference type="EC" id="5.3.1.6"/>
    </reaction>
</comment>
<comment type="caution">
    <text evidence="4">The sequence shown here is derived from an EMBL/GenBank/DDBJ whole genome shotgun (WGS) entry which is preliminary data.</text>
</comment>
<feature type="binding site" evidence="3">
    <location>
        <begin position="25"/>
        <end position="28"/>
    </location>
    <ligand>
        <name>substrate</name>
    </ligand>
</feature>
<dbReference type="GO" id="GO:0006014">
    <property type="term" value="P:D-ribose metabolic process"/>
    <property type="evidence" value="ECO:0007669"/>
    <property type="project" value="TreeGrafter"/>
</dbReference>
<dbReference type="FunFam" id="3.40.50.1360:FF:000001">
    <property type="entry name" value="Ribose-5-phosphate isomerase A"/>
    <property type="match status" value="1"/>
</dbReference>
<dbReference type="RefSeq" id="WP_248252156.1">
    <property type="nucleotide sequence ID" value="NZ_JAIWJX010000002.1"/>
</dbReference>
<keyword evidence="2 3" id="KW-0413">Isomerase</keyword>
<evidence type="ECO:0000256" key="1">
    <source>
        <dbReference type="ARBA" id="ARBA00001713"/>
    </source>
</evidence>
<proteinExistence type="inferred from homology"/>
<feature type="binding site" evidence="3">
    <location>
        <position position="120"/>
    </location>
    <ligand>
        <name>substrate</name>
    </ligand>
</feature>
<accession>A0A9X1XCF8</accession>
<comment type="pathway">
    <text evidence="3">Carbohydrate degradation; pentose phosphate pathway; D-ribose 5-phosphate from D-ribulose 5-phosphate (non-oxidative stage): step 1/1.</text>
</comment>
<protein>
    <recommendedName>
        <fullName evidence="3">Ribose-5-phosphate isomerase A</fullName>
        <ecNumber evidence="3">5.3.1.6</ecNumber>
    </recommendedName>
    <alternativeName>
        <fullName evidence="3">Phosphoriboisomerase A</fullName>
        <shortName evidence="3">PRI</shortName>
    </alternativeName>
</protein>
<evidence type="ECO:0000256" key="2">
    <source>
        <dbReference type="ARBA" id="ARBA00023235"/>
    </source>
</evidence>
<evidence type="ECO:0000313" key="5">
    <source>
        <dbReference type="Proteomes" id="UP001139011"/>
    </source>
</evidence>
<dbReference type="SUPFAM" id="SSF100950">
    <property type="entry name" value="NagB/RpiA/CoA transferase-like"/>
    <property type="match status" value="1"/>
</dbReference>
<evidence type="ECO:0000313" key="4">
    <source>
        <dbReference type="EMBL" id="MCK6256485.1"/>
    </source>
</evidence>
<dbReference type="EC" id="5.3.1.6" evidence="3"/>
<dbReference type="InterPro" id="IPR004788">
    <property type="entry name" value="Ribose5P_isomerase_type_A"/>
</dbReference>
<comment type="similarity">
    <text evidence="3">Belongs to the ribose 5-phosphate isomerase family.</text>
</comment>
<dbReference type="PANTHER" id="PTHR11934:SF0">
    <property type="entry name" value="RIBOSE-5-PHOSPHATE ISOMERASE"/>
    <property type="match status" value="1"/>
</dbReference>
<gene>
    <name evidence="3 4" type="primary">rpiA</name>
    <name evidence="4" type="ORF">LCY76_07760</name>
</gene>
<dbReference type="NCBIfam" id="TIGR00021">
    <property type="entry name" value="rpiA"/>
    <property type="match status" value="1"/>
</dbReference>
<dbReference type="Gene3D" id="3.30.70.260">
    <property type="match status" value="1"/>
</dbReference>
<dbReference type="CDD" id="cd01398">
    <property type="entry name" value="RPI_A"/>
    <property type="match status" value="1"/>
</dbReference>
<dbReference type="Pfam" id="PF06026">
    <property type="entry name" value="Rib_5-P_isom_A"/>
    <property type="match status" value="1"/>
</dbReference>
<comment type="subunit">
    <text evidence="3">Homodimer.</text>
</comment>
<dbReference type="PANTHER" id="PTHR11934">
    <property type="entry name" value="RIBOSE-5-PHOSPHATE ISOMERASE"/>
    <property type="match status" value="1"/>
</dbReference>
<dbReference type="SUPFAM" id="SSF75445">
    <property type="entry name" value="D-ribose-5-phosphate isomerase (RpiA), lid domain"/>
    <property type="match status" value="1"/>
</dbReference>
<dbReference type="NCBIfam" id="NF001924">
    <property type="entry name" value="PRK00702.1"/>
    <property type="match status" value="1"/>
</dbReference>
<feature type="binding site" evidence="3">
    <location>
        <begin position="80"/>
        <end position="83"/>
    </location>
    <ligand>
        <name>substrate</name>
    </ligand>
</feature>
<reference evidence="4" key="1">
    <citation type="submission" date="2021-09" db="EMBL/GenBank/DDBJ databases">
        <title>Genome analysis of Fictibacillus sp. KIGAM418 isolated from marine sediment.</title>
        <authorList>
            <person name="Seo M.-J."/>
            <person name="Cho E.-S."/>
            <person name="Hwang C.Y."/>
        </authorList>
    </citation>
    <scope>NUCLEOTIDE SEQUENCE</scope>
    <source>
        <strain evidence="4">KIGAM418</strain>
    </source>
</reference>
<dbReference type="Gene3D" id="3.40.50.1360">
    <property type="match status" value="1"/>
</dbReference>
<name>A0A9X1XCF8_9BACL</name>
<dbReference type="EMBL" id="JAIWJX010000002">
    <property type="protein sequence ID" value="MCK6256485.1"/>
    <property type="molecule type" value="Genomic_DNA"/>
</dbReference>
<dbReference type="GO" id="GO:0005829">
    <property type="term" value="C:cytosol"/>
    <property type="evidence" value="ECO:0007669"/>
    <property type="project" value="TreeGrafter"/>
</dbReference>
<feature type="binding site" evidence="3">
    <location>
        <begin position="93"/>
        <end position="96"/>
    </location>
    <ligand>
        <name>substrate</name>
    </ligand>
</feature>
<dbReference type="InterPro" id="IPR037171">
    <property type="entry name" value="NagB/RpiA_transferase-like"/>
</dbReference>